<dbReference type="Gene3D" id="2.40.420.20">
    <property type="match status" value="1"/>
</dbReference>
<dbReference type="Gene3D" id="1.10.287.470">
    <property type="entry name" value="Helix hairpin bin"/>
    <property type="match status" value="2"/>
</dbReference>
<dbReference type="EMBL" id="LRDH01000138">
    <property type="protein sequence ID" value="PPV12611.1"/>
    <property type="molecule type" value="Genomic_DNA"/>
</dbReference>
<evidence type="ECO:0000259" key="7">
    <source>
        <dbReference type="Pfam" id="PF25954"/>
    </source>
</evidence>
<feature type="coiled-coil region" evidence="4">
    <location>
        <begin position="119"/>
        <end position="150"/>
    </location>
</feature>
<comment type="similarity">
    <text evidence="2">Belongs to the membrane fusion protein (MFP) (TC 8.A.1) family.</text>
</comment>
<evidence type="ECO:0000256" key="4">
    <source>
        <dbReference type="SAM" id="Coils"/>
    </source>
</evidence>
<keyword evidence="3" id="KW-0813">Transport</keyword>
<dbReference type="Gene3D" id="2.40.50.100">
    <property type="match status" value="2"/>
</dbReference>
<keyword evidence="4" id="KW-0175">Coiled coil</keyword>
<dbReference type="Pfam" id="PF25917">
    <property type="entry name" value="BSH_RND"/>
    <property type="match status" value="1"/>
</dbReference>
<dbReference type="Proteomes" id="UP000238081">
    <property type="component" value="Unassembled WGS sequence"/>
</dbReference>
<evidence type="ECO:0000256" key="5">
    <source>
        <dbReference type="SAM" id="SignalP"/>
    </source>
</evidence>
<proteinExistence type="inferred from homology"/>
<feature type="domain" description="Multidrug resistance protein MdtA-like C-terminal permuted SH3" evidence="8">
    <location>
        <begin position="387"/>
        <end position="443"/>
    </location>
</feature>
<accession>A0A2S7F7B8</accession>
<dbReference type="GO" id="GO:0015562">
    <property type="term" value="F:efflux transmembrane transporter activity"/>
    <property type="evidence" value="ECO:0007669"/>
    <property type="project" value="InterPro"/>
</dbReference>
<feature type="chain" id="PRO_5038391263" evidence="5">
    <location>
        <begin position="22"/>
        <end position="459"/>
    </location>
</feature>
<feature type="domain" description="CusB-like beta-barrel" evidence="7">
    <location>
        <begin position="310"/>
        <end position="380"/>
    </location>
</feature>
<dbReference type="PROSITE" id="PS51257">
    <property type="entry name" value="PROKAR_LIPOPROTEIN"/>
    <property type="match status" value="1"/>
</dbReference>
<evidence type="ECO:0000313" key="10">
    <source>
        <dbReference type="Proteomes" id="UP000238081"/>
    </source>
</evidence>
<dbReference type="NCBIfam" id="TIGR01730">
    <property type="entry name" value="RND_mfp"/>
    <property type="match status" value="1"/>
</dbReference>
<evidence type="ECO:0000256" key="1">
    <source>
        <dbReference type="ARBA" id="ARBA00004196"/>
    </source>
</evidence>
<evidence type="ECO:0000256" key="2">
    <source>
        <dbReference type="ARBA" id="ARBA00009477"/>
    </source>
</evidence>
<evidence type="ECO:0000259" key="6">
    <source>
        <dbReference type="Pfam" id="PF25917"/>
    </source>
</evidence>
<evidence type="ECO:0000313" key="9">
    <source>
        <dbReference type="EMBL" id="PPV12611.1"/>
    </source>
</evidence>
<reference evidence="9 10" key="1">
    <citation type="submission" date="2016-01" db="EMBL/GenBank/DDBJ databases">
        <title>Characterization of the Clostridium difficile lineages that are prevalent in Hong Kong and China.</title>
        <authorList>
            <person name="Kwok J.S.-L."/>
            <person name="Lam W.-Y."/>
            <person name="Ip M."/>
            <person name="Chan T.-F."/>
            <person name="Hawkey P.M."/>
            <person name="Tsui S.K.-W."/>
        </authorList>
    </citation>
    <scope>NUCLEOTIDE SEQUENCE [LARGE SCALE GENOMIC DNA]</scope>
    <source>
        <strain evidence="9 10">300064</strain>
    </source>
</reference>
<keyword evidence="5" id="KW-0732">Signal</keyword>
<comment type="caution">
    <text evidence="9">The sequence shown here is derived from an EMBL/GenBank/DDBJ whole genome shotgun (WGS) entry which is preliminary data.</text>
</comment>
<sequence length="459" mass="49170">MKNKILAILLILSLSTFFTSCSPFTKEDIANVTLTKVKSSDSISDTVYTSNIESQDDISIFPSSPGKVQSINFELGQEVKKDDVLFVLDNTELTYKLNAAKANYDSASASYDKVASGSAKQAQIDAEKALEAAQNELKDAQKAYDIAKDQYSNNTNITSAQTAYDSAKLNYDRTNTLYTAGGASEVDLEAAQDKLTTAKAALDLAKDNTSMALSTAETRLSNANASYNSASANATITSSITNPDNITAAKASMDSAKASLDLAQYSFDNAVIKAPVDGKISAKNISVGEYTSTQTPSCIITNENTLKTTIKVTETNIQNIKEGLDANIYIPSSGASYSGTVYAISPSADTSTGMFDVKINITNPDENLKVGMVANVTFNDNNENESVLVPSQCVFNKDSDSPYVYIINGDRLSKKSVTVSENQNDYLVITDGLTTDDEVVLQGSSNLSDNVKYNIVKTN</sequence>
<dbReference type="Pfam" id="PF25967">
    <property type="entry name" value="RND-MFP_C"/>
    <property type="match status" value="1"/>
</dbReference>
<dbReference type="InterPro" id="IPR058792">
    <property type="entry name" value="Beta-barrel_RND_2"/>
</dbReference>
<dbReference type="Pfam" id="PF25954">
    <property type="entry name" value="Beta-barrel_RND_2"/>
    <property type="match status" value="1"/>
</dbReference>
<feature type="domain" description="Multidrug resistance protein MdtA-like barrel-sandwich hybrid" evidence="6">
    <location>
        <begin position="60"/>
        <end position="301"/>
    </location>
</feature>
<dbReference type="AlphaFoldDB" id="A0A2S7F7B8"/>
<dbReference type="SUPFAM" id="SSF111369">
    <property type="entry name" value="HlyD-like secretion proteins"/>
    <property type="match status" value="2"/>
</dbReference>
<name>A0A2S7F7B8_CLOBU</name>
<evidence type="ECO:0000256" key="3">
    <source>
        <dbReference type="ARBA" id="ARBA00022448"/>
    </source>
</evidence>
<comment type="subcellular location">
    <subcellularLocation>
        <location evidence="1">Cell envelope</location>
    </subcellularLocation>
</comment>
<dbReference type="RefSeq" id="WP_043662725.1">
    <property type="nucleotide sequence ID" value="NZ_JSEG01000004.1"/>
</dbReference>
<protein>
    <submittedName>
        <fullName evidence="9">Efflux transporter periplasmic adaptor subunit</fullName>
    </submittedName>
</protein>
<evidence type="ECO:0000259" key="8">
    <source>
        <dbReference type="Pfam" id="PF25967"/>
    </source>
</evidence>
<dbReference type="InterPro" id="IPR006143">
    <property type="entry name" value="RND_pump_MFP"/>
</dbReference>
<dbReference type="GO" id="GO:1990281">
    <property type="term" value="C:efflux pump complex"/>
    <property type="evidence" value="ECO:0007669"/>
    <property type="project" value="TreeGrafter"/>
</dbReference>
<dbReference type="InterPro" id="IPR058627">
    <property type="entry name" value="MdtA-like_C"/>
</dbReference>
<organism evidence="9 10">
    <name type="scientific">Clostridium butyricum</name>
    <dbReference type="NCBI Taxonomy" id="1492"/>
    <lineage>
        <taxon>Bacteria</taxon>
        <taxon>Bacillati</taxon>
        <taxon>Bacillota</taxon>
        <taxon>Clostridia</taxon>
        <taxon>Eubacteriales</taxon>
        <taxon>Clostridiaceae</taxon>
        <taxon>Clostridium</taxon>
    </lineage>
</organism>
<feature type="signal peptide" evidence="5">
    <location>
        <begin position="1"/>
        <end position="21"/>
    </location>
</feature>
<dbReference type="Gene3D" id="2.40.30.170">
    <property type="match status" value="1"/>
</dbReference>
<dbReference type="PANTHER" id="PTHR30469">
    <property type="entry name" value="MULTIDRUG RESISTANCE PROTEIN MDTA"/>
    <property type="match status" value="1"/>
</dbReference>
<gene>
    <name evidence="9" type="ORF">AWN73_18390</name>
</gene>
<dbReference type="InterPro" id="IPR058625">
    <property type="entry name" value="MdtA-like_BSH"/>
</dbReference>